<evidence type="ECO:0000256" key="1">
    <source>
        <dbReference type="ARBA" id="ARBA00009776"/>
    </source>
</evidence>
<dbReference type="PANTHER" id="PTHR10344">
    <property type="entry name" value="THYMIDYLATE KINASE"/>
    <property type="match status" value="1"/>
</dbReference>
<accession>A0A1U9LIR8</accession>
<reference evidence="14 15" key="1">
    <citation type="submission" date="2016-03" db="EMBL/GenBank/DDBJ databases">
        <title>Acetic acid bacteria sequencing.</title>
        <authorList>
            <person name="Brandt J."/>
            <person name="Jakob F."/>
            <person name="Vogel R.F."/>
        </authorList>
    </citation>
    <scope>NUCLEOTIDE SEQUENCE [LARGE SCALE GENOMIC DNA]</scope>
    <source>
        <strain evidence="14 15">TMW2.1084</strain>
        <plasmid evidence="15">pac1084_1</plasmid>
    </source>
</reference>
<sequence>MSWRLPLTRPDASYFFSIEGIDGSGKTTQCRSVKEHLLALDLPVIQTRDPGGTAAGEAIRNLLLFEKADLSITAQVLLFFAARVQALNEVIRPSLLDGKIVMTDRHTLSTLAYQGYGLAKGDEGTLEMISTLDRTMPVRPDITFWLDVPVSISSQRTEARNAGSDRLESNGADFFERVRTGYSEAWKKNPERIIRIDGTKEQSLITLEIISILKQSMTEKAILSARRLGS</sequence>
<geneLocation type="plasmid" evidence="15">
    <name>pac1084_1</name>
</geneLocation>
<dbReference type="SUPFAM" id="SSF52540">
    <property type="entry name" value="P-loop containing nucleoside triphosphate hydrolases"/>
    <property type="match status" value="1"/>
</dbReference>
<dbReference type="RefSeq" id="WP_077931982.1">
    <property type="nucleotide sequence ID" value="NZ_CP014688.1"/>
</dbReference>
<evidence type="ECO:0000313" key="15">
    <source>
        <dbReference type="Proteomes" id="UP000189055"/>
    </source>
</evidence>
<evidence type="ECO:0000256" key="12">
    <source>
        <dbReference type="HAMAP-Rule" id="MF_00165"/>
    </source>
</evidence>
<dbReference type="Gene3D" id="3.40.50.300">
    <property type="entry name" value="P-loop containing nucleotide triphosphate hydrolases"/>
    <property type="match status" value="1"/>
</dbReference>
<dbReference type="GO" id="GO:0005524">
    <property type="term" value="F:ATP binding"/>
    <property type="evidence" value="ECO:0007669"/>
    <property type="project" value="UniProtKB-UniRule"/>
</dbReference>
<evidence type="ECO:0000313" key="14">
    <source>
        <dbReference type="EMBL" id="AQT06354.1"/>
    </source>
</evidence>
<evidence type="ECO:0000256" key="8">
    <source>
        <dbReference type="ARBA" id="ARBA00022840"/>
    </source>
</evidence>
<dbReference type="InterPro" id="IPR039430">
    <property type="entry name" value="Thymidylate_kin-like_dom"/>
</dbReference>
<proteinExistence type="inferred from homology"/>
<evidence type="ECO:0000256" key="5">
    <source>
        <dbReference type="ARBA" id="ARBA00022727"/>
    </source>
</evidence>
<feature type="binding site" evidence="12">
    <location>
        <begin position="20"/>
        <end position="27"/>
    </location>
    <ligand>
        <name>ATP</name>
        <dbReference type="ChEBI" id="CHEBI:30616"/>
    </ligand>
</feature>
<feature type="domain" description="Thymidylate kinase-like" evidence="13">
    <location>
        <begin position="18"/>
        <end position="203"/>
    </location>
</feature>
<dbReference type="GO" id="GO:0006233">
    <property type="term" value="P:dTDP biosynthetic process"/>
    <property type="evidence" value="ECO:0007669"/>
    <property type="project" value="InterPro"/>
</dbReference>
<dbReference type="Pfam" id="PF02223">
    <property type="entry name" value="Thymidylate_kin"/>
    <property type="match status" value="1"/>
</dbReference>
<evidence type="ECO:0000256" key="4">
    <source>
        <dbReference type="ARBA" id="ARBA00022679"/>
    </source>
</evidence>
<dbReference type="InterPro" id="IPR027417">
    <property type="entry name" value="P-loop_NTPase"/>
</dbReference>
<dbReference type="GO" id="GO:0006227">
    <property type="term" value="P:dUDP biosynthetic process"/>
    <property type="evidence" value="ECO:0007669"/>
    <property type="project" value="TreeGrafter"/>
</dbReference>
<evidence type="ECO:0000256" key="6">
    <source>
        <dbReference type="ARBA" id="ARBA00022741"/>
    </source>
</evidence>
<dbReference type="EMBL" id="CP014688">
    <property type="protein sequence ID" value="AQT06354.1"/>
    <property type="molecule type" value="Genomic_DNA"/>
</dbReference>
<keyword evidence="6 12" id="KW-0547">Nucleotide-binding</keyword>
<dbReference type="HAMAP" id="MF_00165">
    <property type="entry name" value="Thymidylate_kinase"/>
    <property type="match status" value="1"/>
</dbReference>
<gene>
    <name evidence="12" type="primary">tmk</name>
    <name evidence="14" type="ORF">A0U91_15160</name>
</gene>
<keyword evidence="5 12" id="KW-0545">Nucleotide biosynthesis</keyword>
<comment type="similarity">
    <text evidence="1 12">Belongs to the thymidylate kinase family.</text>
</comment>
<evidence type="ECO:0000256" key="9">
    <source>
        <dbReference type="ARBA" id="ARBA00029962"/>
    </source>
</evidence>
<evidence type="ECO:0000256" key="3">
    <source>
        <dbReference type="ARBA" id="ARBA00017144"/>
    </source>
</evidence>
<dbReference type="GO" id="GO:0005829">
    <property type="term" value="C:cytosol"/>
    <property type="evidence" value="ECO:0007669"/>
    <property type="project" value="TreeGrafter"/>
</dbReference>
<dbReference type="KEGG" id="aper:A0U91_15160"/>
<dbReference type="GO" id="GO:0006235">
    <property type="term" value="P:dTTP biosynthetic process"/>
    <property type="evidence" value="ECO:0007669"/>
    <property type="project" value="UniProtKB-UniRule"/>
</dbReference>
<evidence type="ECO:0000259" key="13">
    <source>
        <dbReference type="Pfam" id="PF02223"/>
    </source>
</evidence>
<evidence type="ECO:0000256" key="2">
    <source>
        <dbReference type="ARBA" id="ARBA00012980"/>
    </source>
</evidence>
<keyword evidence="7 12" id="KW-0418">Kinase</keyword>
<evidence type="ECO:0000256" key="7">
    <source>
        <dbReference type="ARBA" id="ARBA00022777"/>
    </source>
</evidence>
<keyword evidence="4 12" id="KW-0808">Transferase</keyword>
<dbReference type="GO" id="GO:0004798">
    <property type="term" value="F:dTMP kinase activity"/>
    <property type="evidence" value="ECO:0007669"/>
    <property type="project" value="UniProtKB-UniRule"/>
</dbReference>
<dbReference type="Proteomes" id="UP000189055">
    <property type="component" value="Plasmid pAC1084_1"/>
</dbReference>
<keyword evidence="8 12" id="KW-0067">ATP-binding</keyword>
<organism evidence="14 15">
    <name type="scientific">Acetobacter persici</name>
    <dbReference type="NCBI Taxonomy" id="1076596"/>
    <lineage>
        <taxon>Bacteria</taxon>
        <taxon>Pseudomonadati</taxon>
        <taxon>Pseudomonadota</taxon>
        <taxon>Alphaproteobacteria</taxon>
        <taxon>Acetobacterales</taxon>
        <taxon>Acetobacteraceae</taxon>
        <taxon>Acetobacter</taxon>
    </lineage>
</organism>
<protein>
    <recommendedName>
        <fullName evidence="3 12">Thymidylate kinase</fullName>
        <ecNumber evidence="2 12">2.7.4.9</ecNumber>
    </recommendedName>
    <alternativeName>
        <fullName evidence="9 12">dTMP kinase</fullName>
    </alternativeName>
</protein>
<dbReference type="FunFam" id="3.40.50.300:FF:000225">
    <property type="entry name" value="Thymidylate kinase"/>
    <property type="match status" value="1"/>
</dbReference>
<evidence type="ECO:0000256" key="11">
    <source>
        <dbReference type="ARBA" id="ARBA00057735"/>
    </source>
</evidence>
<dbReference type="EC" id="2.7.4.9" evidence="2 12"/>
<dbReference type="NCBIfam" id="TIGR00041">
    <property type="entry name" value="DTMP_kinase"/>
    <property type="match status" value="1"/>
</dbReference>
<dbReference type="CDD" id="cd01672">
    <property type="entry name" value="TMPK"/>
    <property type="match status" value="1"/>
</dbReference>
<comment type="function">
    <text evidence="11 12">Phosphorylation of dTMP to form dTDP in both de novo and salvage pathways of dTTP synthesis.</text>
</comment>
<evidence type="ECO:0000256" key="10">
    <source>
        <dbReference type="ARBA" id="ARBA00048743"/>
    </source>
</evidence>
<comment type="catalytic activity">
    <reaction evidence="10 12">
        <text>dTMP + ATP = dTDP + ADP</text>
        <dbReference type="Rhea" id="RHEA:13517"/>
        <dbReference type="ChEBI" id="CHEBI:30616"/>
        <dbReference type="ChEBI" id="CHEBI:58369"/>
        <dbReference type="ChEBI" id="CHEBI:63528"/>
        <dbReference type="ChEBI" id="CHEBI:456216"/>
        <dbReference type="EC" id="2.7.4.9"/>
    </reaction>
</comment>
<name>A0A1U9LIR8_9PROT</name>
<dbReference type="PANTHER" id="PTHR10344:SF4">
    <property type="entry name" value="UMP-CMP KINASE 2, MITOCHONDRIAL"/>
    <property type="match status" value="1"/>
</dbReference>
<dbReference type="InterPro" id="IPR018094">
    <property type="entry name" value="Thymidylate_kinase"/>
</dbReference>
<dbReference type="AlphaFoldDB" id="A0A1U9LIR8"/>
<keyword evidence="14" id="KW-0614">Plasmid</keyword>